<dbReference type="eggNOG" id="ENOG502SY6F">
    <property type="taxonomic scope" value="Eukaryota"/>
</dbReference>
<dbReference type="SUPFAM" id="SSF52047">
    <property type="entry name" value="RNI-like"/>
    <property type="match status" value="1"/>
</dbReference>
<organism evidence="2 3">
    <name type="scientific">Moniliophthora roreri</name>
    <name type="common">Frosty pod rot fungus</name>
    <name type="synonym">Monilia roreri</name>
    <dbReference type="NCBI Taxonomy" id="221103"/>
    <lineage>
        <taxon>Eukaryota</taxon>
        <taxon>Fungi</taxon>
        <taxon>Dikarya</taxon>
        <taxon>Basidiomycota</taxon>
        <taxon>Agaricomycotina</taxon>
        <taxon>Agaricomycetes</taxon>
        <taxon>Agaricomycetidae</taxon>
        <taxon>Agaricales</taxon>
        <taxon>Marasmiineae</taxon>
        <taxon>Marasmiaceae</taxon>
        <taxon>Moniliophthora</taxon>
    </lineage>
</organism>
<keyword evidence="1" id="KW-0472">Membrane</keyword>
<dbReference type="GO" id="GO:0016020">
    <property type="term" value="C:membrane"/>
    <property type="evidence" value="ECO:0007669"/>
    <property type="project" value="UniProtKB-UniRule"/>
</dbReference>
<sequence>MTGVPTLPFDILLHVMELAPDRRTLYDCITVSRAFNEAALPSLYQSISLVILRNNSSGSLNFAALETLDHRTHLRPYVKSVDLCFGLADYVRYQSSHRPTPAWAESLSKLPNIESFTLWHPERRYHPLPHDFSDTVIAALAGCSSLSRLTLLARVNFSDIARFSRIPNVRGIRIGLLTTGVYDALGAWIKKSDCTLLGMMDTYTLESPVQIAPHIGNLHHLHIGRNHGLTNRDLLQVLAVASQLRTLDIFFDNFLSASLSTQGAFNGLEHLQRLVLRHQGVSSKNQYNELFDWIAIVTASSPLLSSLSLQSDDEKECNFPGIPTKLISLLLKFPNLEVLDLPYVVMRQASLTMILTNLDRLRVLSMSLIDDRALAIPLDAQTHISQLNALYLRSNRATCPYSNVQKQVEKLMARQRGYPGYIRRVVDTRRGWQALWTDAQNTGRKGLSVLKDEYQDTYSDLWY</sequence>
<reference evidence="2 3" key="1">
    <citation type="submission" date="2015-12" db="EMBL/GenBank/DDBJ databases">
        <title>Draft genome sequence of Moniliophthora roreri, the causal agent of frosty pod rot of cacao.</title>
        <authorList>
            <person name="Aime M.C."/>
            <person name="Diaz-Valderrama J.R."/>
            <person name="Kijpornyongpan T."/>
            <person name="Phillips-Mora W."/>
        </authorList>
    </citation>
    <scope>NUCLEOTIDE SEQUENCE [LARGE SCALE GENOMIC DNA]</scope>
    <source>
        <strain evidence="2 3">MCA 2952</strain>
    </source>
</reference>
<dbReference type="AlphaFoldDB" id="A0A0W0FEX1"/>
<dbReference type="Gene3D" id="3.80.10.10">
    <property type="entry name" value="Ribonuclease Inhibitor"/>
    <property type="match status" value="1"/>
</dbReference>
<gene>
    <name evidence="2" type="ORF">WG66_12579</name>
</gene>
<accession>A0A0W0FEX1</accession>
<dbReference type="InterPro" id="IPR018108">
    <property type="entry name" value="MCP_transmembrane"/>
</dbReference>
<evidence type="ECO:0008006" key="4">
    <source>
        <dbReference type="Google" id="ProtNLM"/>
    </source>
</evidence>
<feature type="repeat" description="Solcar" evidence="1">
    <location>
        <begin position="1"/>
        <end position="71"/>
    </location>
</feature>
<dbReference type="InterPro" id="IPR032675">
    <property type="entry name" value="LRR_dom_sf"/>
</dbReference>
<dbReference type="PANTHER" id="PTHR38926:SF5">
    <property type="entry name" value="F-BOX AND LEUCINE-RICH REPEAT PROTEIN 6"/>
    <property type="match status" value="1"/>
</dbReference>
<evidence type="ECO:0000313" key="3">
    <source>
        <dbReference type="Proteomes" id="UP000054988"/>
    </source>
</evidence>
<dbReference type="Proteomes" id="UP000054988">
    <property type="component" value="Unassembled WGS sequence"/>
</dbReference>
<protein>
    <recommendedName>
        <fullName evidence="4">F-box domain-containing protein</fullName>
    </recommendedName>
</protein>
<keyword evidence="1" id="KW-0812">Transmembrane</keyword>
<evidence type="ECO:0000256" key="1">
    <source>
        <dbReference type="PROSITE-ProRule" id="PRU00282"/>
    </source>
</evidence>
<proteinExistence type="predicted"/>
<dbReference type="EMBL" id="LATX01002029">
    <property type="protein sequence ID" value="KTB34838.1"/>
    <property type="molecule type" value="Genomic_DNA"/>
</dbReference>
<evidence type="ECO:0000313" key="2">
    <source>
        <dbReference type="EMBL" id="KTB34838.1"/>
    </source>
</evidence>
<name>A0A0W0FEX1_MONRR</name>
<comment type="caution">
    <text evidence="2">The sequence shown here is derived from an EMBL/GenBank/DDBJ whole genome shotgun (WGS) entry which is preliminary data.</text>
</comment>
<dbReference type="PROSITE" id="PS50920">
    <property type="entry name" value="SOLCAR"/>
    <property type="match status" value="1"/>
</dbReference>
<dbReference type="PANTHER" id="PTHR38926">
    <property type="entry name" value="F-BOX DOMAIN CONTAINING PROTEIN, EXPRESSED"/>
    <property type="match status" value="1"/>
</dbReference>